<evidence type="ECO:0000313" key="2">
    <source>
        <dbReference type="Proteomes" id="UP001454036"/>
    </source>
</evidence>
<evidence type="ECO:0000313" key="1">
    <source>
        <dbReference type="EMBL" id="GAA0163156.1"/>
    </source>
</evidence>
<protein>
    <recommendedName>
        <fullName evidence="3">Retrotransposon gag domain-containing protein</fullName>
    </recommendedName>
</protein>
<comment type="caution">
    <text evidence="1">The sequence shown here is derived from an EMBL/GenBank/DDBJ whole genome shotgun (WGS) entry which is preliminary data.</text>
</comment>
<evidence type="ECO:0008006" key="3">
    <source>
        <dbReference type="Google" id="ProtNLM"/>
    </source>
</evidence>
<name>A0AAV3QIQ4_LITER</name>
<accession>A0AAV3QIQ4</accession>
<dbReference type="EMBL" id="BAABME010021387">
    <property type="protein sequence ID" value="GAA0163156.1"/>
    <property type="molecule type" value="Genomic_DNA"/>
</dbReference>
<keyword evidence="2" id="KW-1185">Reference proteome</keyword>
<reference evidence="1 2" key="1">
    <citation type="submission" date="2024-01" db="EMBL/GenBank/DDBJ databases">
        <title>The complete chloroplast genome sequence of Lithospermum erythrorhizon: insights into the phylogenetic relationship among Boraginaceae species and the maternal lineages of purple gromwells.</title>
        <authorList>
            <person name="Okada T."/>
            <person name="Watanabe K."/>
        </authorList>
    </citation>
    <scope>NUCLEOTIDE SEQUENCE [LARGE SCALE GENOMIC DNA]</scope>
</reference>
<gene>
    <name evidence="1" type="ORF">LIER_39534</name>
</gene>
<sequence length="93" mass="10670">MNCYTIVATGTIKGNQFSLIDFQHISHMTITSNNPDVYANAFPNSLTGKTRDWYMTLPMKTIDTYQQTADTFVAKFATAIQRRQNERILMDIK</sequence>
<organism evidence="1 2">
    <name type="scientific">Lithospermum erythrorhizon</name>
    <name type="common">Purple gromwell</name>
    <name type="synonym">Lithospermum officinale var. erythrorhizon</name>
    <dbReference type="NCBI Taxonomy" id="34254"/>
    <lineage>
        <taxon>Eukaryota</taxon>
        <taxon>Viridiplantae</taxon>
        <taxon>Streptophyta</taxon>
        <taxon>Embryophyta</taxon>
        <taxon>Tracheophyta</taxon>
        <taxon>Spermatophyta</taxon>
        <taxon>Magnoliopsida</taxon>
        <taxon>eudicotyledons</taxon>
        <taxon>Gunneridae</taxon>
        <taxon>Pentapetalae</taxon>
        <taxon>asterids</taxon>
        <taxon>lamiids</taxon>
        <taxon>Boraginales</taxon>
        <taxon>Boraginaceae</taxon>
        <taxon>Boraginoideae</taxon>
        <taxon>Lithospermeae</taxon>
        <taxon>Lithospermum</taxon>
    </lineage>
</organism>
<dbReference type="AlphaFoldDB" id="A0AAV3QIQ4"/>
<proteinExistence type="predicted"/>
<dbReference type="Proteomes" id="UP001454036">
    <property type="component" value="Unassembled WGS sequence"/>
</dbReference>